<keyword evidence="1" id="KW-0472">Membrane</keyword>
<feature type="transmembrane region" description="Helical" evidence="1">
    <location>
        <begin position="50"/>
        <end position="75"/>
    </location>
</feature>
<protein>
    <submittedName>
        <fullName evidence="2">Uncharacterized protein</fullName>
    </submittedName>
</protein>
<keyword evidence="1" id="KW-0812">Transmembrane</keyword>
<comment type="caution">
    <text evidence="2">The sequence shown here is derived from an EMBL/GenBank/DDBJ whole genome shotgun (WGS) entry which is preliminary data.</text>
</comment>
<evidence type="ECO:0000313" key="3">
    <source>
        <dbReference type="Proteomes" id="UP001279734"/>
    </source>
</evidence>
<feature type="transmembrane region" description="Helical" evidence="1">
    <location>
        <begin position="22"/>
        <end position="43"/>
    </location>
</feature>
<dbReference type="EMBL" id="BSYO01000015">
    <property type="protein sequence ID" value="GMH15246.1"/>
    <property type="molecule type" value="Genomic_DNA"/>
</dbReference>
<sequence>MDIAATFGHLGFHEKSEIPIEALAITIIFPAIGFITLFTSFLLQKFCPDYAVLAVLVGAICVQATLFLIVVVLLLAQLDPVVRIFTTLFITFLVILCCTGQDEHKKEGVRRLADRIKR</sequence>
<name>A0AAD3SRW7_NEPGR</name>
<gene>
    <name evidence="2" type="ORF">Nepgr_017087</name>
</gene>
<keyword evidence="1" id="KW-1133">Transmembrane helix</keyword>
<feature type="transmembrane region" description="Helical" evidence="1">
    <location>
        <begin position="81"/>
        <end position="100"/>
    </location>
</feature>
<dbReference type="AlphaFoldDB" id="A0AAD3SRW7"/>
<keyword evidence="3" id="KW-1185">Reference proteome</keyword>
<evidence type="ECO:0000313" key="2">
    <source>
        <dbReference type="EMBL" id="GMH15246.1"/>
    </source>
</evidence>
<dbReference type="Proteomes" id="UP001279734">
    <property type="component" value="Unassembled WGS sequence"/>
</dbReference>
<proteinExistence type="predicted"/>
<evidence type="ECO:0000256" key="1">
    <source>
        <dbReference type="SAM" id="Phobius"/>
    </source>
</evidence>
<organism evidence="2 3">
    <name type="scientific">Nepenthes gracilis</name>
    <name type="common">Slender pitcher plant</name>
    <dbReference type="NCBI Taxonomy" id="150966"/>
    <lineage>
        <taxon>Eukaryota</taxon>
        <taxon>Viridiplantae</taxon>
        <taxon>Streptophyta</taxon>
        <taxon>Embryophyta</taxon>
        <taxon>Tracheophyta</taxon>
        <taxon>Spermatophyta</taxon>
        <taxon>Magnoliopsida</taxon>
        <taxon>eudicotyledons</taxon>
        <taxon>Gunneridae</taxon>
        <taxon>Pentapetalae</taxon>
        <taxon>Caryophyllales</taxon>
        <taxon>Nepenthaceae</taxon>
        <taxon>Nepenthes</taxon>
    </lineage>
</organism>
<reference evidence="2" key="1">
    <citation type="submission" date="2023-05" db="EMBL/GenBank/DDBJ databases">
        <title>Nepenthes gracilis genome sequencing.</title>
        <authorList>
            <person name="Fukushima K."/>
        </authorList>
    </citation>
    <scope>NUCLEOTIDE SEQUENCE</scope>
    <source>
        <strain evidence="2">SING2019-196</strain>
    </source>
</reference>
<accession>A0AAD3SRW7</accession>